<dbReference type="EMBL" id="PVTE01000013">
    <property type="protein sequence ID" value="PRY35988.1"/>
    <property type="molecule type" value="Genomic_DNA"/>
</dbReference>
<evidence type="ECO:0000313" key="2">
    <source>
        <dbReference type="Proteomes" id="UP000238375"/>
    </source>
</evidence>
<evidence type="ECO:0000313" key="1">
    <source>
        <dbReference type="EMBL" id="PRY35988.1"/>
    </source>
</evidence>
<gene>
    <name evidence="1" type="ORF">CLV58_113119</name>
</gene>
<dbReference type="Proteomes" id="UP000238375">
    <property type="component" value="Unassembled WGS sequence"/>
</dbReference>
<dbReference type="AlphaFoldDB" id="A0A2T0SRG0"/>
<comment type="caution">
    <text evidence="1">The sequence shown here is derived from an EMBL/GenBank/DDBJ whole genome shotgun (WGS) entry which is preliminary data.</text>
</comment>
<protein>
    <submittedName>
        <fullName evidence="1">Uncharacterized protein</fullName>
    </submittedName>
</protein>
<organism evidence="1 2">
    <name type="scientific">Spirosoma oryzae</name>
    <dbReference type="NCBI Taxonomy" id="1469603"/>
    <lineage>
        <taxon>Bacteria</taxon>
        <taxon>Pseudomonadati</taxon>
        <taxon>Bacteroidota</taxon>
        <taxon>Cytophagia</taxon>
        <taxon>Cytophagales</taxon>
        <taxon>Cytophagaceae</taxon>
        <taxon>Spirosoma</taxon>
    </lineage>
</organism>
<accession>A0A2T0SRG0</accession>
<proteinExistence type="predicted"/>
<keyword evidence="2" id="KW-1185">Reference proteome</keyword>
<name>A0A2T0SRG0_9BACT</name>
<reference evidence="1 2" key="1">
    <citation type="submission" date="2018-03" db="EMBL/GenBank/DDBJ databases">
        <title>Genomic Encyclopedia of Archaeal and Bacterial Type Strains, Phase II (KMG-II): from individual species to whole genera.</title>
        <authorList>
            <person name="Goeker M."/>
        </authorList>
    </citation>
    <scope>NUCLEOTIDE SEQUENCE [LARGE SCALE GENOMIC DNA]</scope>
    <source>
        <strain evidence="1 2">DSM 28354</strain>
    </source>
</reference>
<sequence>MRKRYAVVDPETGMLVDRENLPVGQRARKAATGHAFTDSTKYGVGAAHIVLQQDRLMHKSGQNSKRAYSLRALRNLSLAIAEPLTLFESIPVNVK</sequence>
<dbReference type="RefSeq" id="WP_146141452.1">
    <property type="nucleotide sequence ID" value="NZ_PVTE01000013.1"/>
</dbReference>